<dbReference type="GO" id="GO:0016746">
    <property type="term" value="F:acyltransferase activity"/>
    <property type="evidence" value="ECO:0007669"/>
    <property type="project" value="UniProtKB-KW"/>
</dbReference>
<keyword evidence="1" id="KW-1133">Transmembrane helix</keyword>
<comment type="caution">
    <text evidence="3">The sequence shown here is derived from an EMBL/GenBank/DDBJ whole genome shotgun (WGS) entry which is preliminary data.</text>
</comment>
<feature type="transmembrane region" description="Helical" evidence="1">
    <location>
        <begin position="288"/>
        <end position="310"/>
    </location>
</feature>
<evidence type="ECO:0000313" key="3">
    <source>
        <dbReference type="EMBL" id="NJC26921.1"/>
    </source>
</evidence>
<protein>
    <submittedName>
        <fullName evidence="3">1-acyl-sn-glycerol-3-phosphate acyltransferase</fullName>
    </submittedName>
</protein>
<keyword evidence="1" id="KW-0472">Membrane</keyword>
<dbReference type="Pfam" id="PF01553">
    <property type="entry name" value="Acyltransferase"/>
    <property type="match status" value="1"/>
</dbReference>
<dbReference type="Proteomes" id="UP000770785">
    <property type="component" value="Unassembled WGS sequence"/>
</dbReference>
<reference evidence="3 4" key="1">
    <citation type="submission" date="2020-03" db="EMBL/GenBank/DDBJ databases">
        <title>Genomic Encyclopedia of Type Strains, Phase IV (KMG-IV): sequencing the most valuable type-strain genomes for metagenomic binning, comparative biology and taxonomic classification.</title>
        <authorList>
            <person name="Goeker M."/>
        </authorList>
    </citation>
    <scope>NUCLEOTIDE SEQUENCE [LARGE SCALE GENOMIC DNA]</scope>
    <source>
        <strain evidence="3 4">DSM 105096</strain>
    </source>
</reference>
<dbReference type="RefSeq" id="WP_168037674.1">
    <property type="nucleotide sequence ID" value="NZ_JAATJH010000003.1"/>
</dbReference>
<accession>A0ABX0XCB6</accession>
<dbReference type="PANTHER" id="PTHR31605:SF0">
    <property type="entry name" value="GLYCEROL-3-PHOSPHATE O-ACYLTRANSFERASE 1"/>
    <property type="match status" value="1"/>
</dbReference>
<feature type="transmembrane region" description="Helical" evidence="1">
    <location>
        <begin position="330"/>
        <end position="363"/>
    </location>
</feature>
<keyword evidence="3" id="KW-0012">Acyltransferase</keyword>
<keyword evidence="4" id="KW-1185">Reference proteome</keyword>
<dbReference type="SUPFAM" id="SSF69593">
    <property type="entry name" value="Glycerol-3-phosphate (1)-acyltransferase"/>
    <property type="match status" value="1"/>
</dbReference>
<keyword evidence="1" id="KW-0812">Transmembrane</keyword>
<evidence type="ECO:0000259" key="2">
    <source>
        <dbReference type="SMART" id="SM00563"/>
    </source>
</evidence>
<gene>
    <name evidence="3" type="ORF">GGR27_002431</name>
</gene>
<evidence type="ECO:0000256" key="1">
    <source>
        <dbReference type="SAM" id="Phobius"/>
    </source>
</evidence>
<organism evidence="3 4">
    <name type="scientific">Neolewinella antarctica</name>
    <dbReference type="NCBI Taxonomy" id="442734"/>
    <lineage>
        <taxon>Bacteria</taxon>
        <taxon>Pseudomonadati</taxon>
        <taxon>Bacteroidota</taxon>
        <taxon>Saprospiria</taxon>
        <taxon>Saprospirales</taxon>
        <taxon>Lewinellaceae</taxon>
        <taxon>Neolewinella</taxon>
    </lineage>
</organism>
<dbReference type="InterPro" id="IPR002123">
    <property type="entry name" value="Plipid/glycerol_acylTrfase"/>
</dbReference>
<dbReference type="InterPro" id="IPR052744">
    <property type="entry name" value="GPAT/DAPAT"/>
</dbReference>
<feature type="domain" description="Phospholipid/glycerol acyltransferase" evidence="2">
    <location>
        <begin position="35"/>
        <end position="164"/>
    </location>
</feature>
<dbReference type="SMART" id="SM00563">
    <property type="entry name" value="PlsC"/>
    <property type="match status" value="1"/>
</dbReference>
<keyword evidence="3" id="KW-0808">Transferase</keyword>
<dbReference type="EMBL" id="JAATJH010000003">
    <property type="protein sequence ID" value="NJC26921.1"/>
    <property type="molecule type" value="Genomic_DNA"/>
</dbReference>
<dbReference type="PANTHER" id="PTHR31605">
    <property type="entry name" value="GLYCEROL-3-PHOSPHATE O-ACYLTRANSFERASE 1"/>
    <property type="match status" value="1"/>
</dbReference>
<evidence type="ECO:0000313" key="4">
    <source>
        <dbReference type="Proteomes" id="UP000770785"/>
    </source>
</evidence>
<name>A0ABX0XCB6_9BACT</name>
<sequence>MLYFIVRPVVRYVFKYYFRDIQLSGLENIPKNGAVILAANHPTGFLEPCIMACFQSRNLHFLARGDLYKNALATATLRALNILPVYRLKDGGFGKLRNNFSTFDDCFRVLSDRKAVMIMAEGSCIHEKALRPLVKGTARIALGALEADATLPEVYVLPVGVNFTRAERVRSDVMIRCGEPILASDYLRGYRASPNAALSEFTRHLRQRLQPLIVQFPSRGVSAAGEILLDAHRPATLDREIELAAKTDQHVETAGKLATLLQQTGVEMGAVAGATEGVKSKDILARPIWELALSLVAVLIQLPIFPIWLLAQYIATAKVNTIEFYNPVRFTVVAVSTLVLFPIGLLVLPWLFKIWIVLAVLTVKPAIRQWEKIYEWHQQRKFEQLEPLDKSQLIKHYQAIQMSSVEESQVRTST</sequence>
<proteinExistence type="predicted"/>